<reference evidence="10 11" key="1">
    <citation type="submission" date="2020-08" db="EMBL/GenBank/DDBJ databases">
        <title>Genomic Encyclopedia of Type Strains, Phase IV (KMG-IV): sequencing the most valuable type-strain genomes for metagenomic binning, comparative biology and taxonomic classification.</title>
        <authorList>
            <person name="Goeker M."/>
        </authorList>
    </citation>
    <scope>NUCLEOTIDE SEQUENCE [LARGE SCALE GENOMIC DNA]</scope>
    <source>
        <strain evidence="10 11">DSM 14925</strain>
    </source>
</reference>
<dbReference type="Proteomes" id="UP000562464">
    <property type="component" value="Unassembled WGS sequence"/>
</dbReference>
<evidence type="ECO:0000256" key="5">
    <source>
        <dbReference type="ARBA" id="ARBA00022692"/>
    </source>
</evidence>
<evidence type="ECO:0000256" key="9">
    <source>
        <dbReference type="SAM" id="Phobius"/>
    </source>
</evidence>
<evidence type="ECO:0000256" key="8">
    <source>
        <dbReference type="PIRNR" id="PIRNR037778"/>
    </source>
</evidence>
<feature type="transmembrane region" description="Helical" evidence="9">
    <location>
        <begin position="6"/>
        <end position="30"/>
    </location>
</feature>
<keyword evidence="7 8" id="KW-0472">Membrane</keyword>
<protein>
    <recommendedName>
        <fullName evidence="8">Riboflavin transporter</fullName>
    </recommendedName>
</protein>
<dbReference type="RefSeq" id="WP_183540508.1">
    <property type="nucleotide sequence ID" value="NZ_JACHHV010000025.1"/>
</dbReference>
<dbReference type="GO" id="GO:0005886">
    <property type="term" value="C:plasma membrane"/>
    <property type="evidence" value="ECO:0007669"/>
    <property type="project" value="UniProtKB-SubCell"/>
</dbReference>
<dbReference type="AlphaFoldDB" id="A0A841CAM8"/>
<feature type="transmembrane region" description="Helical" evidence="9">
    <location>
        <begin position="42"/>
        <end position="67"/>
    </location>
</feature>
<sequence length="193" mass="21315">MSSTKKLTLIAMLSAISTLLAAPFLQFILLPAVDFLKVELTILPILIGVFTLGLGSGFIILTIRTILWLLLFNQGPSTWIGLPMNYLAISVFMVILWLFIRKEVTISKYISGAALGTIAFTAVMFLTNVIYAIPMYATFAGFDIRTMFKGGVNAYLWAGVLPFNLIEGIIFAVAFAIIFALLRKNKVINFYNA</sequence>
<evidence type="ECO:0000256" key="6">
    <source>
        <dbReference type="ARBA" id="ARBA00022989"/>
    </source>
</evidence>
<dbReference type="EMBL" id="JACHHV010000025">
    <property type="protein sequence ID" value="MBB5888449.1"/>
    <property type="molecule type" value="Genomic_DNA"/>
</dbReference>
<comment type="similarity">
    <text evidence="2 8">Belongs to the prokaryotic riboflavin transporter (P-RFT) (TC 2.A.87) family.</text>
</comment>
<keyword evidence="4 8" id="KW-1003">Cell membrane</keyword>
<evidence type="ECO:0000313" key="10">
    <source>
        <dbReference type="EMBL" id="MBB5888449.1"/>
    </source>
</evidence>
<keyword evidence="6 9" id="KW-1133">Transmembrane helix</keyword>
<evidence type="ECO:0000256" key="3">
    <source>
        <dbReference type="ARBA" id="ARBA00022448"/>
    </source>
</evidence>
<organism evidence="10 11">
    <name type="scientific">Lactovum miscens</name>
    <dbReference type="NCBI Taxonomy" id="190387"/>
    <lineage>
        <taxon>Bacteria</taxon>
        <taxon>Bacillati</taxon>
        <taxon>Bacillota</taxon>
        <taxon>Bacilli</taxon>
        <taxon>Lactobacillales</taxon>
        <taxon>Streptococcaceae</taxon>
        <taxon>Lactovum</taxon>
    </lineage>
</organism>
<dbReference type="GO" id="GO:0032217">
    <property type="term" value="F:riboflavin transmembrane transporter activity"/>
    <property type="evidence" value="ECO:0007669"/>
    <property type="project" value="UniProtKB-UniRule"/>
</dbReference>
<feature type="transmembrane region" description="Helical" evidence="9">
    <location>
        <begin position="79"/>
        <end position="100"/>
    </location>
</feature>
<dbReference type="Pfam" id="PF12822">
    <property type="entry name" value="ECF_trnsprt"/>
    <property type="match status" value="1"/>
</dbReference>
<accession>A0A841CAM8</accession>
<evidence type="ECO:0000313" key="11">
    <source>
        <dbReference type="Proteomes" id="UP000562464"/>
    </source>
</evidence>
<gene>
    <name evidence="10" type="ORF">HNQ37_001349</name>
</gene>
<keyword evidence="11" id="KW-1185">Reference proteome</keyword>
<proteinExistence type="inferred from homology"/>
<keyword evidence="5 9" id="KW-0812">Transmembrane</keyword>
<evidence type="ECO:0000256" key="7">
    <source>
        <dbReference type="ARBA" id="ARBA00023136"/>
    </source>
</evidence>
<dbReference type="PIRSF" id="PIRSF037778">
    <property type="entry name" value="UCP037778_transp_RibU"/>
    <property type="match status" value="1"/>
</dbReference>
<dbReference type="PANTHER" id="PTHR38438:SF1">
    <property type="entry name" value="RIBOFLAVIN TRANSPORTER RIBU"/>
    <property type="match status" value="1"/>
</dbReference>
<dbReference type="Gene3D" id="1.10.1760.20">
    <property type="match status" value="1"/>
</dbReference>
<comment type="function">
    <text evidence="8">Probably a riboflavin-binding protein that interacts with the energy-coupling factor (ECF) ABC-transporter complex.</text>
</comment>
<keyword evidence="3 8" id="KW-0813">Transport</keyword>
<feature type="transmembrane region" description="Helical" evidence="9">
    <location>
        <begin position="154"/>
        <end position="182"/>
    </location>
</feature>
<comment type="subcellular location">
    <subcellularLocation>
        <location evidence="1">Cell membrane</location>
        <topology evidence="1">Multi-pass membrane protein</topology>
    </subcellularLocation>
</comment>
<dbReference type="PANTHER" id="PTHR38438">
    <property type="entry name" value="RIBOFLAVIN TRANSPORTER RIBU"/>
    <property type="match status" value="1"/>
</dbReference>
<evidence type="ECO:0000256" key="2">
    <source>
        <dbReference type="ARBA" id="ARBA00005540"/>
    </source>
</evidence>
<name>A0A841CAM8_9LACT</name>
<evidence type="ECO:0000256" key="1">
    <source>
        <dbReference type="ARBA" id="ARBA00004651"/>
    </source>
</evidence>
<comment type="caution">
    <text evidence="10">The sequence shown here is derived from an EMBL/GenBank/DDBJ whole genome shotgun (WGS) entry which is preliminary data.</text>
</comment>
<dbReference type="InterPro" id="IPR024529">
    <property type="entry name" value="ECF_trnsprt_substrate-spec"/>
</dbReference>
<feature type="transmembrane region" description="Helical" evidence="9">
    <location>
        <begin position="112"/>
        <end position="134"/>
    </location>
</feature>
<evidence type="ECO:0000256" key="4">
    <source>
        <dbReference type="ARBA" id="ARBA00022475"/>
    </source>
</evidence>
<dbReference type="InterPro" id="IPR025720">
    <property type="entry name" value="RibU"/>
</dbReference>